<evidence type="ECO:0000313" key="1">
    <source>
        <dbReference type="EMBL" id="MFC5986378.1"/>
    </source>
</evidence>
<protein>
    <submittedName>
        <fullName evidence="1">RHS repeat domain-containing protein</fullName>
    </submittedName>
</protein>
<reference evidence="2" key="1">
    <citation type="journal article" date="2019" name="Int. J. Syst. Evol. Microbiol.">
        <title>The Global Catalogue of Microorganisms (GCM) 10K type strain sequencing project: providing services to taxonomists for standard genome sequencing and annotation.</title>
        <authorList>
            <consortium name="The Broad Institute Genomics Platform"/>
            <consortium name="The Broad Institute Genome Sequencing Center for Infectious Disease"/>
            <person name="Wu L."/>
            <person name="Ma J."/>
        </authorList>
    </citation>
    <scope>NUCLEOTIDE SEQUENCE [LARGE SCALE GENOMIC DNA]</scope>
    <source>
        <strain evidence="2">CCM 8749</strain>
    </source>
</reference>
<dbReference type="EMBL" id="JBHSQV010000059">
    <property type="protein sequence ID" value="MFC5986378.1"/>
    <property type="molecule type" value="Genomic_DNA"/>
</dbReference>
<comment type="caution">
    <text evidence="1">The sequence shown here is derived from an EMBL/GenBank/DDBJ whole genome shotgun (WGS) entry which is preliminary data.</text>
</comment>
<keyword evidence="2" id="KW-1185">Reference proteome</keyword>
<accession>A0ABW1IMT2</accession>
<dbReference type="Proteomes" id="UP001596250">
    <property type="component" value="Unassembled WGS sequence"/>
</dbReference>
<dbReference type="InterPro" id="IPR006530">
    <property type="entry name" value="YD"/>
</dbReference>
<organism evidence="1 2">
    <name type="scientific">Marinicrinis lubricantis</name>
    <dbReference type="NCBI Taxonomy" id="2086470"/>
    <lineage>
        <taxon>Bacteria</taxon>
        <taxon>Bacillati</taxon>
        <taxon>Bacillota</taxon>
        <taxon>Bacilli</taxon>
        <taxon>Bacillales</taxon>
        <taxon>Paenibacillaceae</taxon>
    </lineage>
</organism>
<evidence type="ECO:0000313" key="2">
    <source>
        <dbReference type="Proteomes" id="UP001596250"/>
    </source>
</evidence>
<sequence length="53" mass="6376">MTNEHEWTPTDQRSKIIYPDQTAVTYQYDLMDRLISVTDARGWTTRYSYDERG</sequence>
<dbReference type="InterPro" id="IPR031325">
    <property type="entry name" value="RHS_repeat"/>
</dbReference>
<dbReference type="Gene3D" id="2.180.10.10">
    <property type="entry name" value="RHS repeat-associated core"/>
    <property type="match status" value="1"/>
</dbReference>
<name>A0ABW1IMT2_9BACL</name>
<proteinExistence type="predicted"/>
<dbReference type="RefSeq" id="WP_379893716.1">
    <property type="nucleotide sequence ID" value="NZ_JBHSQV010000059.1"/>
</dbReference>
<dbReference type="Pfam" id="PF05593">
    <property type="entry name" value="RHS_repeat"/>
    <property type="match status" value="1"/>
</dbReference>
<gene>
    <name evidence="1" type="ORF">ACFPXP_08020</name>
</gene>
<dbReference type="NCBIfam" id="TIGR01643">
    <property type="entry name" value="YD_repeat_2x"/>
    <property type="match status" value="2"/>
</dbReference>
<feature type="non-terminal residue" evidence="1">
    <location>
        <position position="53"/>
    </location>
</feature>